<feature type="transmembrane region" description="Helical" evidence="5">
    <location>
        <begin position="55"/>
        <end position="75"/>
    </location>
</feature>
<dbReference type="GO" id="GO:0043190">
    <property type="term" value="C:ATP-binding cassette (ABC) transporter complex"/>
    <property type="evidence" value="ECO:0007669"/>
    <property type="project" value="InterPro"/>
</dbReference>
<evidence type="ECO:0000256" key="2">
    <source>
        <dbReference type="ARBA" id="ARBA00022692"/>
    </source>
</evidence>
<dbReference type="InterPro" id="IPR013525">
    <property type="entry name" value="ABC2_TM"/>
</dbReference>
<dbReference type="PIRSF" id="PIRSF006648">
    <property type="entry name" value="DrrB"/>
    <property type="match status" value="1"/>
</dbReference>
<dbReference type="PANTHER" id="PTHR43027">
    <property type="entry name" value="DOXORUBICIN RESISTANCE ABC TRANSPORTER PERMEASE PROTEIN DRRC-RELATED"/>
    <property type="match status" value="1"/>
</dbReference>
<feature type="transmembrane region" description="Helical" evidence="5">
    <location>
        <begin position="218"/>
        <end position="241"/>
    </location>
</feature>
<evidence type="ECO:0000256" key="3">
    <source>
        <dbReference type="ARBA" id="ARBA00022989"/>
    </source>
</evidence>
<feature type="transmembrane region" description="Helical" evidence="5">
    <location>
        <begin position="169"/>
        <end position="188"/>
    </location>
</feature>
<evidence type="ECO:0000256" key="5">
    <source>
        <dbReference type="RuleBase" id="RU361157"/>
    </source>
</evidence>
<comment type="subcellular location">
    <subcellularLocation>
        <location evidence="5">Cell membrane</location>
        <topology evidence="5">Multi-pass membrane protein</topology>
    </subcellularLocation>
    <subcellularLocation>
        <location evidence="1">Membrane</location>
        <topology evidence="1">Multi-pass membrane protein</topology>
    </subcellularLocation>
</comment>
<keyword evidence="2 5" id="KW-0812">Transmembrane</keyword>
<sequence>MNFIKMVKFDFMNIIRNPMLLIVNTIFPLILIGVMGFVMSNVWGKGSMSIYDYYGIKMMILTALFIAMTATNTFMEEKVKSGNSRIIYAPVSKTSIYLSKLISTYILGTISYSVLILIGQYLLHINFGGNNIIYIMVLINILALFGCSLGTMFCCLFKSEEGANSIMQIPLTLFIFFGGIIFGVHRLGNVVAEISNLSPIKWVNECAIRIIYDNDFSIYLPVLAFLLIASIVCIIICQITFKPEEYV</sequence>
<organism evidence="7 8">
    <name type="scientific">Clostridium estertheticum subsp. estertheticum</name>
    <dbReference type="NCBI Taxonomy" id="1552"/>
    <lineage>
        <taxon>Bacteria</taxon>
        <taxon>Bacillati</taxon>
        <taxon>Bacillota</taxon>
        <taxon>Clostridia</taxon>
        <taxon>Eubacteriales</taxon>
        <taxon>Clostridiaceae</taxon>
        <taxon>Clostridium</taxon>
    </lineage>
</organism>
<proteinExistence type="inferred from homology"/>
<dbReference type="PRINTS" id="PR00164">
    <property type="entry name" value="ABC2TRNSPORT"/>
</dbReference>
<dbReference type="STRING" id="1552.A7L45_14705"/>
<dbReference type="RefSeq" id="WP_071613532.1">
    <property type="nucleotide sequence ID" value="NZ_CP015756.1"/>
</dbReference>
<evidence type="ECO:0000313" key="8">
    <source>
        <dbReference type="Proteomes" id="UP000182569"/>
    </source>
</evidence>
<dbReference type="InterPro" id="IPR047817">
    <property type="entry name" value="ABC2_TM_bact-type"/>
</dbReference>
<dbReference type="AlphaFoldDB" id="A0A1J0GIR5"/>
<keyword evidence="8" id="KW-1185">Reference proteome</keyword>
<dbReference type="PANTHER" id="PTHR43027:SF1">
    <property type="entry name" value="DOXORUBICIN RESISTANCE ABC TRANSPORTER PERMEASE PROTEIN DRRC-RELATED"/>
    <property type="match status" value="1"/>
</dbReference>
<dbReference type="KEGG" id="ceu:A7L45_14705"/>
<accession>A0A1J0GIR5</accession>
<keyword evidence="3 5" id="KW-1133">Transmembrane helix</keyword>
<evidence type="ECO:0000256" key="1">
    <source>
        <dbReference type="ARBA" id="ARBA00004141"/>
    </source>
</evidence>
<name>A0A1J0GIR5_9CLOT</name>
<dbReference type="Proteomes" id="UP000182569">
    <property type="component" value="Chromosome"/>
</dbReference>
<evidence type="ECO:0000259" key="6">
    <source>
        <dbReference type="PROSITE" id="PS51012"/>
    </source>
</evidence>
<dbReference type="Pfam" id="PF01061">
    <property type="entry name" value="ABC2_membrane"/>
    <property type="match status" value="1"/>
</dbReference>
<dbReference type="OrthoDB" id="2589236at2"/>
<dbReference type="PROSITE" id="PS51012">
    <property type="entry name" value="ABC_TM2"/>
    <property type="match status" value="1"/>
</dbReference>
<reference evidence="8" key="1">
    <citation type="journal article" date="2016" name="Front. Microbiol.">
        <title>Complete Genome Sequence of Clostridium estertheticum DSM 8809, a Microbe Identified in Spoiled Vacuum Packed Beef.</title>
        <authorList>
            <person name="Yu Z."/>
            <person name="Gunn L."/>
            <person name="Brennan E."/>
            <person name="Reid R."/>
            <person name="Wall P.G."/>
            <person name="Gaora O.P."/>
            <person name="Hurley D."/>
            <person name="Bolton D."/>
            <person name="Fanning S."/>
        </authorList>
    </citation>
    <scope>NUCLEOTIDE SEQUENCE [LARGE SCALE GENOMIC DNA]</scope>
    <source>
        <strain evidence="8">DSM 8809</strain>
    </source>
</reference>
<dbReference type="EMBL" id="CP015756">
    <property type="protein sequence ID" value="APC41237.1"/>
    <property type="molecule type" value="Genomic_DNA"/>
</dbReference>
<dbReference type="GO" id="GO:0140359">
    <property type="term" value="F:ABC-type transporter activity"/>
    <property type="evidence" value="ECO:0007669"/>
    <property type="project" value="InterPro"/>
</dbReference>
<keyword evidence="5" id="KW-1003">Cell membrane</keyword>
<dbReference type="InterPro" id="IPR052902">
    <property type="entry name" value="ABC-2_transporter"/>
</dbReference>
<keyword evidence="5" id="KW-0813">Transport</keyword>
<evidence type="ECO:0000256" key="4">
    <source>
        <dbReference type="ARBA" id="ARBA00023136"/>
    </source>
</evidence>
<feature type="transmembrane region" description="Helical" evidence="5">
    <location>
        <begin position="132"/>
        <end position="157"/>
    </location>
</feature>
<protein>
    <recommendedName>
        <fullName evidence="5">Transport permease protein</fullName>
    </recommendedName>
</protein>
<keyword evidence="4 5" id="KW-0472">Membrane</keyword>
<feature type="transmembrane region" description="Helical" evidence="5">
    <location>
        <begin position="96"/>
        <end position="120"/>
    </location>
</feature>
<gene>
    <name evidence="7" type="ORF">A7L45_14705</name>
</gene>
<evidence type="ECO:0000313" key="7">
    <source>
        <dbReference type="EMBL" id="APC41237.1"/>
    </source>
</evidence>
<feature type="transmembrane region" description="Helical" evidence="5">
    <location>
        <begin position="21"/>
        <end position="43"/>
    </location>
</feature>
<comment type="similarity">
    <text evidence="5">Belongs to the ABC-2 integral membrane protein family.</text>
</comment>
<dbReference type="InterPro" id="IPR000412">
    <property type="entry name" value="ABC_2_transport"/>
</dbReference>
<feature type="domain" description="ABC transmembrane type-2" evidence="6">
    <location>
        <begin position="19"/>
        <end position="244"/>
    </location>
</feature>